<dbReference type="EMBL" id="LSZP01000044">
    <property type="protein sequence ID" value="KXU35223.1"/>
    <property type="molecule type" value="Genomic_DNA"/>
</dbReference>
<dbReference type="Proteomes" id="UP000071392">
    <property type="component" value="Unassembled WGS sequence"/>
</dbReference>
<dbReference type="PANTHER" id="PTHR42699:SF1">
    <property type="entry name" value="CYSTATHIONINE GAMMA-SYNTHASE-RELATED"/>
    <property type="match status" value="1"/>
</dbReference>
<dbReference type="InterPro" id="IPR015424">
    <property type="entry name" value="PyrdxlP-dep_Trfase"/>
</dbReference>
<evidence type="ECO:0000313" key="5">
    <source>
        <dbReference type="Proteomes" id="UP000071392"/>
    </source>
</evidence>
<dbReference type="InterPro" id="IPR015422">
    <property type="entry name" value="PyrdxlP-dep_Trfase_small"/>
</dbReference>
<dbReference type="GO" id="GO:0003962">
    <property type="term" value="F:cystathionine gamma-synthase activity"/>
    <property type="evidence" value="ECO:0007669"/>
    <property type="project" value="TreeGrafter"/>
</dbReference>
<dbReference type="InterPro" id="IPR000277">
    <property type="entry name" value="Cys/Met-Metab_PyrdxlP-dep_enz"/>
</dbReference>
<protein>
    <recommendedName>
        <fullName evidence="6">Cystathionine gamma-synthase</fullName>
    </recommendedName>
</protein>
<accession>A0A139SKZ0</accession>
<comment type="cofactor">
    <cofactor evidence="1 3">
        <name>pyridoxal 5'-phosphate</name>
        <dbReference type="ChEBI" id="CHEBI:597326"/>
    </cofactor>
</comment>
<dbReference type="InterPro" id="IPR015421">
    <property type="entry name" value="PyrdxlP-dep_Trfase_major"/>
</dbReference>
<evidence type="ECO:0008006" key="6">
    <source>
        <dbReference type="Google" id="ProtNLM"/>
    </source>
</evidence>
<dbReference type="Pfam" id="PF01053">
    <property type="entry name" value="Cys_Met_Meta_PP"/>
    <property type="match status" value="1"/>
</dbReference>
<dbReference type="SUPFAM" id="SSF53383">
    <property type="entry name" value="PLP-dependent transferases"/>
    <property type="match status" value="1"/>
</dbReference>
<dbReference type="AlphaFoldDB" id="A0A139SKZ0"/>
<organism evidence="4 5">
    <name type="scientific">Cephaloticoccus capnophilus</name>
    <dbReference type="NCBI Taxonomy" id="1548208"/>
    <lineage>
        <taxon>Bacteria</taxon>
        <taxon>Pseudomonadati</taxon>
        <taxon>Verrucomicrobiota</taxon>
        <taxon>Opitutia</taxon>
        <taxon>Opitutales</taxon>
        <taxon>Opitutaceae</taxon>
        <taxon>Cephaloticoccus</taxon>
    </lineage>
</organism>
<keyword evidence="2 3" id="KW-0663">Pyridoxal phosphate</keyword>
<comment type="similarity">
    <text evidence="3">Belongs to the trans-sulfuration enzymes family.</text>
</comment>
<dbReference type="Gene3D" id="3.40.640.10">
    <property type="entry name" value="Type I PLP-dependent aspartate aminotransferase-like (Major domain)"/>
    <property type="match status" value="1"/>
</dbReference>
<comment type="caution">
    <text evidence="4">The sequence shown here is derived from an EMBL/GenBank/DDBJ whole genome shotgun (WGS) entry which is preliminary data.</text>
</comment>
<dbReference type="STRING" id="1548208.AXK12_05845"/>
<name>A0A139SKZ0_9BACT</name>
<dbReference type="GO" id="GO:0019346">
    <property type="term" value="P:transsulfuration"/>
    <property type="evidence" value="ECO:0007669"/>
    <property type="project" value="InterPro"/>
</dbReference>
<keyword evidence="5" id="KW-1185">Reference proteome</keyword>
<reference evidence="4 5" key="1">
    <citation type="submission" date="2016-02" db="EMBL/GenBank/DDBJ databases">
        <authorList>
            <person name="Wen L."/>
            <person name="He K."/>
            <person name="Yang H."/>
        </authorList>
    </citation>
    <scope>NUCLEOTIDE SEQUENCE [LARGE SCALE GENOMIC DNA]</scope>
    <source>
        <strain evidence="4 5">CV41</strain>
    </source>
</reference>
<dbReference type="Gene3D" id="3.90.1150.10">
    <property type="entry name" value="Aspartate Aminotransferase, domain 1"/>
    <property type="match status" value="1"/>
</dbReference>
<proteinExistence type="inferred from homology"/>
<evidence type="ECO:0000313" key="4">
    <source>
        <dbReference type="EMBL" id="KXU35223.1"/>
    </source>
</evidence>
<evidence type="ECO:0000256" key="1">
    <source>
        <dbReference type="ARBA" id="ARBA00001933"/>
    </source>
</evidence>
<evidence type="ECO:0000256" key="3">
    <source>
        <dbReference type="RuleBase" id="RU362118"/>
    </source>
</evidence>
<gene>
    <name evidence="4" type="ORF">AXK12_05845</name>
</gene>
<sequence length="555" mass="59605">MTQEGIASRPAVSRSWTVIHSCAHGTGTHSQVRPAPTRPPPFPPHMPFSPIPLGHAIPDLPHAVSCSLPTMRAVCGYEVKAPEVIAAMRGGYPRFVLHRFVKKLTDHYAKACGSARYLWLTSSAQMAEQVRRELARSGHTAQVHDFDGIDGVSHDDSPAIAQLARLFLQNTGGFLASRAAEDRLAQLGLVPAPQPEAAFGNGAPDRALVEIRRQLAPLFPENSPDSLMLAPNGMNAVYAAFSALAEAQAAQGRHTWVQLGWLYLDTIALLKHHARDNAQHYCYLPDVFDLAALETLFAQRGAQIAGLVIEAPTNPLIQTPDLPAIYTLAKKHGAAVIVDPSVSSIYSVDVLPYADVVCSSLTKYTASEGDLVAGLVVVNPHCANADSLHKSISTRLDPVYPRDLARLAHQIAATPDVLAKVERSTATVAAWLEAHPSVKRVAWAHSPESRANYQKLARHPDAVGGLISFTLRGPIEAFYDAVSLPKGPSFGMQTTLLCPFIYLAHYDLVTSEAGRRELAASGLEPELLRLSVGCEPVEDLIAALDAALSQAPADG</sequence>
<dbReference type="GO" id="GO:0030170">
    <property type="term" value="F:pyridoxal phosphate binding"/>
    <property type="evidence" value="ECO:0007669"/>
    <property type="project" value="InterPro"/>
</dbReference>
<dbReference type="PANTHER" id="PTHR42699">
    <property type="match status" value="1"/>
</dbReference>
<dbReference type="InterPro" id="IPR051750">
    <property type="entry name" value="Trans-sulfuration_enzymes"/>
</dbReference>
<evidence type="ECO:0000256" key="2">
    <source>
        <dbReference type="ARBA" id="ARBA00022898"/>
    </source>
</evidence>